<evidence type="ECO:0000313" key="3">
    <source>
        <dbReference type="EMBL" id="GGY26773.1"/>
    </source>
</evidence>
<gene>
    <name evidence="3" type="ORF">GCM10011289_32940</name>
</gene>
<proteinExistence type="predicted"/>
<dbReference type="Pfam" id="PF03496">
    <property type="entry name" value="ADPrib_exo_Tox"/>
    <property type="match status" value="1"/>
</dbReference>
<accession>A0A918P6S5</accession>
<feature type="region of interest" description="Disordered" evidence="1">
    <location>
        <begin position="65"/>
        <end position="105"/>
    </location>
</feature>
<feature type="region of interest" description="Disordered" evidence="1">
    <location>
        <begin position="26"/>
        <end position="50"/>
    </location>
</feature>
<dbReference type="AlphaFoldDB" id="A0A918P6S5"/>
<keyword evidence="4" id="KW-1185">Reference proteome</keyword>
<feature type="compositionally biased region" description="Basic and acidic residues" evidence="1">
    <location>
        <begin position="67"/>
        <end position="85"/>
    </location>
</feature>
<dbReference type="SUPFAM" id="SSF56399">
    <property type="entry name" value="ADP-ribosylation"/>
    <property type="match status" value="1"/>
</dbReference>
<reference evidence="3" key="1">
    <citation type="journal article" date="2014" name="Int. J. Syst. Evol. Microbiol.">
        <title>Complete genome sequence of Corynebacterium casei LMG S-19264T (=DSM 44701T), isolated from a smear-ripened cheese.</title>
        <authorList>
            <consortium name="US DOE Joint Genome Institute (JGI-PGF)"/>
            <person name="Walter F."/>
            <person name="Albersmeier A."/>
            <person name="Kalinowski J."/>
            <person name="Ruckert C."/>
        </authorList>
    </citation>
    <scope>NUCLEOTIDE SEQUENCE</scope>
    <source>
        <strain evidence="3">KCTC 32182</strain>
    </source>
</reference>
<protein>
    <recommendedName>
        <fullName evidence="2">ADP ribosyltransferase domain-containing protein</fullName>
    </recommendedName>
</protein>
<evidence type="ECO:0000313" key="4">
    <source>
        <dbReference type="Proteomes" id="UP000645257"/>
    </source>
</evidence>
<dbReference type="Proteomes" id="UP000645257">
    <property type="component" value="Unassembled WGS sequence"/>
</dbReference>
<dbReference type="InterPro" id="IPR003540">
    <property type="entry name" value="ADP-ribosyltransferase"/>
</dbReference>
<name>A0A918P6S5_9NEIS</name>
<dbReference type="RefSeq" id="WP_189536363.1">
    <property type="nucleotide sequence ID" value="NZ_BMYX01000023.1"/>
</dbReference>
<evidence type="ECO:0000256" key="1">
    <source>
        <dbReference type="SAM" id="MobiDB-lite"/>
    </source>
</evidence>
<organism evidence="3 4">
    <name type="scientific">Paludibacterium paludis</name>
    <dbReference type="NCBI Taxonomy" id="1225769"/>
    <lineage>
        <taxon>Bacteria</taxon>
        <taxon>Pseudomonadati</taxon>
        <taxon>Pseudomonadota</taxon>
        <taxon>Betaproteobacteria</taxon>
        <taxon>Neisseriales</taxon>
        <taxon>Chromobacteriaceae</taxon>
        <taxon>Paludibacterium</taxon>
    </lineage>
</organism>
<dbReference type="Gene3D" id="3.90.176.10">
    <property type="entry name" value="Toxin ADP-ribosyltransferase, Chain A, domain 1"/>
    <property type="match status" value="1"/>
</dbReference>
<comment type="caution">
    <text evidence="3">The sequence shown here is derived from an EMBL/GenBank/DDBJ whole genome shotgun (WGS) entry which is preliminary data.</text>
</comment>
<dbReference type="GO" id="GO:0005576">
    <property type="term" value="C:extracellular region"/>
    <property type="evidence" value="ECO:0007669"/>
    <property type="project" value="InterPro"/>
</dbReference>
<dbReference type="PROSITE" id="PS51996">
    <property type="entry name" value="TR_MART"/>
    <property type="match status" value="1"/>
</dbReference>
<dbReference type="EMBL" id="BMYX01000023">
    <property type="protein sequence ID" value="GGY26773.1"/>
    <property type="molecule type" value="Genomic_DNA"/>
</dbReference>
<reference evidence="3" key="2">
    <citation type="submission" date="2020-09" db="EMBL/GenBank/DDBJ databases">
        <authorList>
            <person name="Sun Q."/>
            <person name="Kim S."/>
        </authorList>
    </citation>
    <scope>NUCLEOTIDE SEQUENCE</scope>
    <source>
        <strain evidence="3">KCTC 32182</strain>
    </source>
</reference>
<feature type="domain" description="ADP ribosyltransferase" evidence="2">
    <location>
        <begin position="164"/>
        <end position="311"/>
    </location>
</feature>
<sequence>MGIERAIAYADKRIVHINKEHEKTTNFNSKLDAVRNTPTEPKRDDPSPYARPSFFGKIKKLLGIRTHTSDESGSRKAIEKTDKNQLKTPVPRTKGTSNKANDNAEDYNKSKSAHLYEQLVHEAKKMLLTMYPNLIDDNEKFSKGSVDNYLNYVENAHKNNQPPINLNEYMSLHEYGNTFFEDLNKTLRNGEPDKYKPAVEAMRSGIEKLTDNKVKKTFRGEGASDYIFTQGGKQLRKAFTSTSSDFNVALNFASKDTKNSKLMVVFGRSAASIDGISGKIGAQEDELLYPDGSEFSVLFKFDKSYFLKPKNNSSANTIENTDKHVENKTDHSVFDEEKLANFLENVKEHGEKRIADIVGSETDMMKKQGTNEKKIEQKIEFLRHMLNTELKKKIALFKSGIPIVIMEEAGLPPDSGHQGYIEALGLAKDTRAPRASIAGHLSSAGILENAGEKIKSTSNNPFFSVHLATPLRTFSDAPDAAES</sequence>
<evidence type="ECO:0000259" key="2">
    <source>
        <dbReference type="Pfam" id="PF03496"/>
    </source>
</evidence>